<evidence type="ECO:0000313" key="1">
    <source>
        <dbReference type="EMBL" id="SVD76982.1"/>
    </source>
</evidence>
<proteinExistence type="predicted"/>
<dbReference type="EMBL" id="UINC01172091">
    <property type="protein sequence ID" value="SVD76982.1"/>
    <property type="molecule type" value="Genomic_DNA"/>
</dbReference>
<protein>
    <submittedName>
        <fullName evidence="1">Uncharacterized protein</fullName>
    </submittedName>
</protein>
<organism evidence="1">
    <name type="scientific">marine metagenome</name>
    <dbReference type="NCBI Taxonomy" id="408172"/>
    <lineage>
        <taxon>unclassified sequences</taxon>
        <taxon>metagenomes</taxon>
        <taxon>ecological metagenomes</taxon>
    </lineage>
</organism>
<gene>
    <name evidence="1" type="ORF">METZ01_LOCUS429836</name>
</gene>
<accession>A0A382Y0S9</accession>
<dbReference type="AlphaFoldDB" id="A0A382Y0S9"/>
<sequence length="59" mass="6334">MTDSTQNDLISSDGLPAAHKHCLKWIAGQMIPASTDLQLPGADDAQIMTGIMQRLGKQL</sequence>
<feature type="non-terminal residue" evidence="1">
    <location>
        <position position="59"/>
    </location>
</feature>
<reference evidence="1" key="1">
    <citation type="submission" date="2018-05" db="EMBL/GenBank/DDBJ databases">
        <authorList>
            <person name="Lanie J.A."/>
            <person name="Ng W.-L."/>
            <person name="Kazmierczak K.M."/>
            <person name="Andrzejewski T.M."/>
            <person name="Davidsen T.M."/>
            <person name="Wayne K.J."/>
            <person name="Tettelin H."/>
            <person name="Glass J.I."/>
            <person name="Rusch D."/>
            <person name="Podicherti R."/>
            <person name="Tsui H.-C.T."/>
            <person name="Winkler M.E."/>
        </authorList>
    </citation>
    <scope>NUCLEOTIDE SEQUENCE</scope>
</reference>
<name>A0A382Y0S9_9ZZZZ</name>